<evidence type="ECO:0000313" key="4">
    <source>
        <dbReference type="EMBL" id="WKA08301.1"/>
    </source>
</evidence>
<dbReference type="InterPro" id="IPR003690">
    <property type="entry name" value="MTERF"/>
</dbReference>
<gene>
    <name evidence="4" type="ORF">VitviT2T_026035</name>
</gene>
<evidence type="ECO:0000313" key="5">
    <source>
        <dbReference type="Proteomes" id="UP001227230"/>
    </source>
</evidence>
<dbReference type="SMART" id="SM00733">
    <property type="entry name" value="Mterf"/>
    <property type="match status" value="6"/>
</dbReference>
<evidence type="ECO:0000256" key="3">
    <source>
        <dbReference type="ARBA" id="ARBA00022946"/>
    </source>
</evidence>
<dbReference type="EMBL" id="CP126664">
    <property type="protein sequence ID" value="WKA08301.1"/>
    <property type="molecule type" value="Genomic_DNA"/>
</dbReference>
<dbReference type="Pfam" id="PF02536">
    <property type="entry name" value="mTERF"/>
    <property type="match status" value="2"/>
</dbReference>
<keyword evidence="2" id="KW-0804">Transcription</keyword>
<name>A0ABY9DMK6_VITVI</name>
<dbReference type="PANTHER" id="PTHR13068:SF23">
    <property type="entry name" value="TRANSCRIPTION TERMINATION FACTOR MTERF15, MITOCHONDRIAL"/>
    <property type="match status" value="1"/>
</dbReference>
<sequence>MAIRVLARPAVHNLKSIVAFQTPKPQSLSTVNQIPVSRNISPQSPFRKQISLFNLFQRHGFPPSQLHGFLKKNQIFQNYNLLELEKSLGILFSFQIPQKFILSLISDCPRLLEFEFLKKWEMGIAKLGVSGVSPLMIRNVLEFSRRFELDPDDVSRCVKVLKGLGFSDGTVDRILEEFPRVIMSNESEIQRKIQFLLGIGIPESGIDGIFHSLPGILGLGIEDRLEPLLDEFGKLGFSEDVVRREISREPRMLGMELGEMSRCLELVGTLKCRVPIKEKIFREGALRAGFEVKLRVDCLCRYGLIRREAFEVLWKEPRVIIYEIEDIEEKIEFLVHRMRYNVGCLIEVPEYLGVNFDKQIVSRWNVIEYLRSKGGLGCKVGLKGLIKPSRLRFYNLYVKPYPECEKMFGRFSRDVEVRNRHPVGLWKLMKPQKHPESKDDVKNMKCFVESL</sequence>
<keyword evidence="5" id="KW-1185">Reference proteome</keyword>
<keyword evidence="2" id="KW-0806">Transcription termination</keyword>
<dbReference type="PANTHER" id="PTHR13068">
    <property type="entry name" value="CGI-12 PROTEIN-RELATED"/>
    <property type="match status" value="1"/>
</dbReference>
<keyword evidence="2" id="KW-0805">Transcription regulation</keyword>
<protein>
    <recommendedName>
        <fullName evidence="6">Transcription termination factor MTERF15, mitochondrial</fullName>
    </recommendedName>
</protein>
<dbReference type="InterPro" id="IPR038538">
    <property type="entry name" value="MTERF_sf"/>
</dbReference>
<evidence type="ECO:0000256" key="2">
    <source>
        <dbReference type="ARBA" id="ARBA00022472"/>
    </source>
</evidence>
<evidence type="ECO:0000256" key="1">
    <source>
        <dbReference type="ARBA" id="ARBA00007692"/>
    </source>
</evidence>
<reference evidence="4 5" key="1">
    <citation type="journal article" date="2023" name="Hortic Res">
        <title>The complete reference genome for grapevine (Vitis vinifera L.) genetics and breeding.</title>
        <authorList>
            <person name="Shi X."/>
            <person name="Cao S."/>
            <person name="Wang X."/>
            <person name="Huang S."/>
            <person name="Wang Y."/>
            <person name="Liu Z."/>
            <person name="Liu W."/>
            <person name="Leng X."/>
            <person name="Peng Y."/>
            <person name="Wang N."/>
            <person name="Wang Y."/>
            <person name="Ma Z."/>
            <person name="Xu X."/>
            <person name="Zhang F."/>
            <person name="Xue H."/>
            <person name="Zhong H."/>
            <person name="Wang Y."/>
            <person name="Zhang K."/>
            <person name="Velt A."/>
            <person name="Avia K."/>
            <person name="Holtgrawe D."/>
            <person name="Grimplet J."/>
            <person name="Matus J.T."/>
            <person name="Ware D."/>
            <person name="Wu X."/>
            <person name="Wang H."/>
            <person name="Liu C."/>
            <person name="Fang Y."/>
            <person name="Rustenholz C."/>
            <person name="Cheng Z."/>
            <person name="Xiao H."/>
            <person name="Zhou Y."/>
        </authorList>
    </citation>
    <scope>NUCLEOTIDE SEQUENCE [LARGE SCALE GENOMIC DNA]</scope>
    <source>
        <strain evidence="5">cv. Pinot noir / PN40024</strain>
        <tissue evidence="4">Leaf</tissue>
    </source>
</reference>
<evidence type="ECO:0008006" key="6">
    <source>
        <dbReference type="Google" id="ProtNLM"/>
    </source>
</evidence>
<comment type="similarity">
    <text evidence="1">Belongs to the mTERF family.</text>
</comment>
<organism evidence="4 5">
    <name type="scientific">Vitis vinifera</name>
    <name type="common">Grape</name>
    <dbReference type="NCBI Taxonomy" id="29760"/>
    <lineage>
        <taxon>Eukaryota</taxon>
        <taxon>Viridiplantae</taxon>
        <taxon>Streptophyta</taxon>
        <taxon>Embryophyta</taxon>
        <taxon>Tracheophyta</taxon>
        <taxon>Spermatophyta</taxon>
        <taxon>Magnoliopsida</taxon>
        <taxon>eudicotyledons</taxon>
        <taxon>Gunneridae</taxon>
        <taxon>Pentapetalae</taxon>
        <taxon>rosids</taxon>
        <taxon>Vitales</taxon>
        <taxon>Vitaceae</taxon>
        <taxon>Viteae</taxon>
        <taxon>Vitis</taxon>
    </lineage>
</organism>
<proteinExistence type="inferred from homology"/>
<keyword evidence="3" id="KW-0809">Transit peptide</keyword>
<accession>A0ABY9DMK6</accession>
<dbReference type="Gene3D" id="1.25.70.10">
    <property type="entry name" value="Transcription termination factor 3, mitochondrial"/>
    <property type="match status" value="1"/>
</dbReference>
<dbReference type="Proteomes" id="UP001227230">
    <property type="component" value="Chromosome 17"/>
</dbReference>